<comment type="function">
    <text evidence="3">The glycine cleavage system catalyzes the degradation of glycine. The H protein shuttles the methylamine group of glycine from the P protein to the T protein.</text>
</comment>
<dbReference type="GO" id="GO:0019464">
    <property type="term" value="P:glycine decarboxylation via glycine cleavage system"/>
    <property type="evidence" value="ECO:0007669"/>
    <property type="project" value="UniProtKB-UniRule"/>
</dbReference>
<dbReference type="RefSeq" id="WP_088152634.1">
    <property type="nucleotide sequence ID" value="NZ_NHON01000036.1"/>
</dbReference>
<proteinExistence type="inferred from homology"/>
<evidence type="ECO:0000256" key="1">
    <source>
        <dbReference type="ARBA" id="ARBA00009249"/>
    </source>
</evidence>
<dbReference type="OrthoDB" id="9796712at2"/>
<organism evidence="6 7">
    <name type="scientific">Inquilinus limosus</name>
    <dbReference type="NCBI Taxonomy" id="171674"/>
    <lineage>
        <taxon>Bacteria</taxon>
        <taxon>Pseudomonadati</taxon>
        <taxon>Pseudomonadota</taxon>
        <taxon>Alphaproteobacteria</taxon>
        <taxon>Rhodospirillales</taxon>
        <taxon>Rhodospirillaceae</taxon>
        <taxon>Inquilinus</taxon>
    </lineage>
</organism>
<dbReference type="HAMAP" id="MF_00272">
    <property type="entry name" value="GcvH"/>
    <property type="match status" value="1"/>
</dbReference>
<evidence type="ECO:0000256" key="2">
    <source>
        <dbReference type="ARBA" id="ARBA00022823"/>
    </source>
</evidence>
<keyword evidence="7" id="KW-1185">Reference proteome</keyword>
<keyword evidence="2 3" id="KW-0450">Lipoyl</keyword>
<dbReference type="PANTHER" id="PTHR11715">
    <property type="entry name" value="GLYCINE CLEAVAGE SYSTEM H PROTEIN"/>
    <property type="match status" value="1"/>
</dbReference>
<comment type="similarity">
    <text evidence="1 3">Belongs to the GcvH family.</text>
</comment>
<sequence length="128" mass="13919">MSNVPNDLKYSEDHEWVRVEADGTATVGITDHAQKTLGDIVFVEMPEVGKKFEAGEPIGVVESVKAASDIFTPVGGAIIAFNEDVSESPEMVNDDPYGDAWIYKIKMSNKADLDKLLSPDAYAKLIAE</sequence>
<accession>A0A211ZJU2</accession>
<dbReference type="PANTHER" id="PTHR11715:SF3">
    <property type="entry name" value="GLYCINE CLEAVAGE SYSTEM H PROTEIN-RELATED"/>
    <property type="match status" value="1"/>
</dbReference>
<evidence type="ECO:0000256" key="4">
    <source>
        <dbReference type="PIRSR" id="PIRSR617453-50"/>
    </source>
</evidence>
<dbReference type="InterPro" id="IPR000089">
    <property type="entry name" value="Biotin_lipoyl"/>
</dbReference>
<dbReference type="InterPro" id="IPR033753">
    <property type="entry name" value="GCV_H/Fam206"/>
</dbReference>
<comment type="caution">
    <text evidence="6">The sequence shown here is derived from an EMBL/GenBank/DDBJ whole genome shotgun (WGS) entry which is preliminary data.</text>
</comment>
<dbReference type="InterPro" id="IPR017453">
    <property type="entry name" value="GCV_H_sub"/>
</dbReference>
<dbReference type="InterPro" id="IPR003016">
    <property type="entry name" value="2-oxoA_DH_lipoyl-BS"/>
</dbReference>
<evidence type="ECO:0000256" key="3">
    <source>
        <dbReference type="HAMAP-Rule" id="MF_00272"/>
    </source>
</evidence>
<dbReference type="NCBIfam" id="NF002270">
    <property type="entry name" value="PRK01202.1"/>
    <property type="match status" value="1"/>
</dbReference>
<dbReference type="NCBIfam" id="TIGR00527">
    <property type="entry name" value="gcvH"/>
    <property type="match status" value="1"/>
</dbReference>
<dbReference type="Pfam" id="PF01597">
    <property type="entry name" value="GCV_H"/>
    <property type="match status" value="1"/>
</dbReference>
<comment type="subunit">
    <text evidence="3">The glycine cleavage system is composed of four proteins: P, T, L and H.</text>
</comment>
<dbReference type="InterPro" id="IPR011053">
    <property type="entry name" value="Single_hybrid_motif"/>
</dbReference>
<evidence type="ECO:0000313" key="7">
    <source>
        <dbReference type="Proteomes" id="UP000196655"/>
    </source>
</evidence>
<dbReference type="Gene3D" id="2.40.50.100">
    <property type="match status" value="1"/>
</dbReference>
<comment type="cofactor">
    <cofactor evidence="3">
        <name>(R)-lipoate</name>
        <dbReference type="ChEBI" id="CHEBI:83088"/>
    </cofactor>
    <text evidence="3">Binds 1 lipoyl cofactor covalently.</text>
</comment>
<name>A0A211ZJU2_9PROT</name>
<protein>
    <recommendedName>
        <fullName evidence="3">Glycine cleavage system H protein</fullName>
    </recommendedName>
</protein>
<dbReference type="Proteomes" id="UP000196655">
    <property type="component" value="Unassembled WGS sequence"/>
</dbReference>
<dbReference type="GO" id="GO:0005960">
    <property type="term" value="C:glycine cleavage complex"/>
    <property type="evidence" value="ECO:0007669"/>
    <property type="project" value="InterPro"/>
</dbReference>
<dbReference type="GO" id="GO:0009249">
    <property type="term" value="P:protein lipoylation"/>
    <property type="evidence" value="ECO:0007669"/>
    <property type="project" value="TreeGrafter"/>
</dbReference>
<dbReference type="PROSITE" id="PS50968">
    <property type="entry name" value="BIOTINYL_LIPOYL"/>
    <property type="match status" value="1"/>
</dbReference>
<evidence type="ECO:0000313" key="6">
    <source>
        <dbReference type="EMBL" id="OWJ65519.1"/>
    </source>
</evidence>
<dbReference type="AlphaFoldDB" id="A0A211ZJU2"/>
<evidence type="ECO:0000259" key="5">
    <source>
        <dbReference type="PROSITE" id="PS50968"/>
    </source>
</evidence>
<dbReference type="SUPFAM" id="SSF51230">
    <property type="entry name" value="Single hybrid motif"/>
    <property type="match status" value="1"/>
</dbReference>
<dbReference type="InterPro" id="IPR002930">
    <property type="entry name" value="GCV_H"/>
</dbReference>
<dbReference type="EMBL" id="NHON01000036">
    <property type="protein sequence ID" value="OWJ65519.1"/>
    <property type="molecule type" value="Genomic_DNA"/>
</dbReference>
<dbReference type="PROSITE" id="PS00189">
    <property type="entry name" value="LIPOYL"/>
    <property type="match status" value="1"/>
</dbReference>
<dbReference type="GO" id="GO:0005829">
    <property type="term" value="C:cytosol"/>
    <property type="evidence" value="ECO:0007669"/>
    <property type="project" value="TreeGrafter"/>
</dbReference>
<dbReference type="CDD" id="cd06848">
    <property type="entry name" value="GCS_H"/>
    <property type="match status" value="1"/>
</dbReference>
<feature type="domain" description="Lipoyl-binding" evidence="5">
    <location>
        <begin position="24"/>
        <end position="106"/>
    </location>
</feature>
<feature type="modified residue" description="N6-lipoyllysine" evidence="3 4">
    <location>
        <position position="65"/>
    </location>
</feature>
<gene>
    <name evidence="3" type="primary">gcvH</name>
    <name evidence="6" type="ORF">BWR60_19170</name>
</gene>
<reference evidence="7" key="1">
    <citation type="submission" date="2017-05" db="EMBL/GenBank/DDBJ databases">
        <authorList>
            <person name="Macchi M."/>
            <person name="Festa S."/>
            <person name="Coppotelli B.M."/>
            <person name="Morelli I.S."/>
        </authorList>
    </citation>
    <scope>NUCLEOTIDE SEQUENCE [LARGE SCALE GENOMIC DNA]</scope>
    <source>
        <strain evidence="7">I</strain>
    </source>
</reference>